<gene>
    <name evidence="1" type="ORF">KXQ929_LOCUS49246</name>
</gene>
<evidence type="ECO:0000313" key="2">
    <source>
        <dbReference type="Proteomes" id="UP000663868"/>
    </source>
</evidence>
<dbReference type="AlphaFoldDB" id="A0A820M5K8"/>
<accession>A0A820M5K8</accession>
<evidence type="ECO:0000313" key="1">
    <source>
        <dbReference type="EMBL" id="CAF4368891.1"/>
    </source>
</evidence>
<protein>
    <submittedName>
        <fullName evidence="1">Uncharacterized protein</fullName>
    </submittedName>
</protein>
<comment type="caution">
    <text evidence="1">The sequence shown here is derived from an EMBL/GenBank/DDBJ whole genome shotgun (WGS) entry which is preliminary data.</text>
</comment>
<name>A0A820M5K8_9BILA</name>
<dbReference type="Proteomes" id="UP000663868">
    <property type="component" value="Unassembled WGS sequence"/>
</dbReference>
<feature type="non-terminal residue" evidence="1">
    <location>
        <position position="73"/>
    </location>
</feature>
<reference evidence="1" key="1">
    <citation type="submission" date="2021-02" db="EMBL/GenBank/DDBJ databases">
        <authorList>
            <person name="Nowell W R."/>
        </authorList>
    </citation>
    <scope>NUCLEOTIDE SEQUENCE</scope>
</reference>
<organism evidence="1 2">
    <name type="scientific">Adineta steineri</name>
    <dbReference type="NCBI Taxonomy" id="433720"/>
    <lineage>
        <taxon>Eukaryota</taxon>
        <taxon>Metazoa</taxon>
        <taxon>Spiralia</taxon>
        <taxon>Gnathifera</taxon>
        <taxon>Rotifera</taxon>
        <taxon>Eurotatoria</taxon>
        <taxon>Bdelloidea</taxon>
        <taxon>Adinetida</taxon>
        <taxon>Adinetidae</taxon>
        <taxon>Adineta</taxon>
    </lineage>
</organism>
<sequence length="73" mass="8856">RWSQIQLFFPGRSCYTLQNRLRKLAQYRQINELFNNQQTNVQLFILKQFPTKEIILSLSNSLYQPPNFQLTYD</sequence>
<feature type="non-terminal residue" evidence="1">
    <location>
        <position position="1"/>
    </location>
</feature>
<dbReference type="EMBL" id="CAJOBB010020597">
    <property type="protein sequence ID" value="CAF4368891.1"/>
    <property type="molecule type" value="Genomic_DNA"/>
</dbReference>
<proteinExistence type="predicted"/>